<dbReference type="InterPro" id="IPR000719">
    <property type="entry name" value="Prot_kinase_dom"/>
</dbReference>
<name>A0A6M2DT50_XENCH</name>
<dbReference type="InterPro" id="IPR011009">
    <property type="entry name" value="Kinase-like_dom_sf"/>
</dbReference>
<proteinExistence type="inferred from homology"/>
<dbReference type="GO" id="GO:1902554">
    <property type="term" value="C:serine/threonine protein kinase complex"/>
    <property type="evidence" value="ECO:0007669"/>
    <property type="project" value="TreeGrafter"/>
</dbReference>
<sequence>MFGYHLQEYDLKNELSVCCGGLGSVYMAIHRPTHRRVAIKKIKLDLIEEVNLIQQEIYITRQLQHQNILSYDTSFVNDLDLYIVAPLMVYGSCRDVLNYYSSGFPEAAVAIILRDVINGLEYVHSKGFIHRGIRASHMLISHLGTVLLSGLRGVGELIVNGRRQRVLHSLPPQAKDALNWLSPEVLEQNMLGYNEKSDIYSLAICACELANGVEPFADMPCTLMFTEKVRGYAPKLLDSITLSEYNNSDPSDELQAMFLNRRFSESFHQFVDMCSRREPSMRPKVDYCRS</sequence>
<evidence type="ECO:0000313" key="3">
    <source>
        <dbReference type="EMBL" id="NOV49312.1"/>
    </source>
</evidence>
<dbReference type="GO" id="GO:0004674">
    <property type="term" value="F:protein serine/threonine kinase activity"/>
    <property type="evidence" value="ECO:0007669"/>
    <property type="project" value="UniProtKB-KW"/>
</dbReference>
<dbReference type="Gene3D" id="3.30.200.20">
    <property type="entry name" value="Phosphorylase Kinase, domain 1"/>
    <property type="match status" value="1"/>
</dbReference>
<dbReference type="Pfam" id="PF00069">
    <property type="entry name" value="Pkinase"/>
    <property type="match status" value="1"/>
</dbReference>
<protein>
    <submittedName>
        <fullName evidence="3">Putative serine/threonine protein kinase</fullName>
    </submittedName>
</protein>
<dbReference type="PANTHER" id="PTHR48014:SF21">
    <property type="entry name" value="SERINE_THREONINE-PROTEIN KINASE FRAY2"/>
    <property type="match status" value="1"/>
</dbReference>
<evidence type="ECO:0000256" key="1">
    <source>
        <dbReference type="ARBA" id="ARBA00008874"/>
    </source>
</evidence>
<dbReference type="AlphaFoldDB" id="A0A6M2DT50"/>
<dbReference type="GO" id="GO:0043539">
    <property type="term" value="F:protein serine/threonine kinase activator activity"/>
    <property type="evidence" value="ECO:0007669"/>
    <property type="project" value="InterPro"/>
</dbReference>
<comment type="similarity">
    <text evidence="1">Belongs to the protein kinase superfamily. STE Ser/Thr protein kinase family. STE20 subfamily.</text>
</comment>
<evidence type="ECO:0000259" key="2">
    <source>
        <dbReference type="PROSITE" id="PS50011"/>
    </source>
</evidence>
<dbReference type="GO" id="GO:0005524">
    <property type="term" value="F:ATP binding"/>
    <property type="evidence" value="ECO:0007669"/>
    <property type="project" value="InterPro"/>
</dbReference>
<keyword evidence="3" id="KW-0723">Serine/threonine-protein kinase</keyword>
<organism evidence="3">
    <name type="scientific">Xenopsylla cheopis</name>
    <name type="common">Oriental rat flea</name>
    <name type="synonym">Pulex cheopis</name>
    <dbReference type="NCBI Taxonomy" id="163159"/>
    <lineage>
        <taxon>Eukaryota</taxon>
        <taxon>Metazoa</taxon>
        <taxon>Ecdysozoa</taxon>
        <taxon>Arthropoda</taxon>
        <taxon>Hexapoda</taxon>
        <taxon>Insecta</taxon>
        <taxon>Pterygota</taxon>
        <taxon>Neoptera</taxon>
        <taxon>Endopterygota</taxon>
        <taxon>Siphonaptera</taxon>
        <taxon>Pulicidae</taxon>
        <taxon>Xenopsyllinae</taxon>
        <taxon>Xenopsylla</taxon>
    </lineage>
</organism>
<dbReference type="PANTHER" id="PTHR48014">
    <property type="entry name" value="SERINE/THREONINE-PROTEIN KINASE FRAY2"/>
    <property type="match status" value="1"/>
</dbReference>
<dbReference type="EMBL" id="GIIL01005586">
    <property type="protein sequence ID" value="NOV49312.1"/>
    <property type="molecule type" value="Transcribed_RNA"/>
</dbReference>
<dbReference type="PROSITE" id="PS50011">
    <property type="entry name" value="PROTEIN_KINASE_DOM"/>
    <property type="match status" value="1"/>
</dbReference>
<dbReference type="SUPFAM" id="SSF56112">
    <property type="entry name" value="Protein kinase-like (PK-like)"/>
    <property type="match status" value="1"/>
</dbReference>
<reference evidence="3" key="1">
    <citation type="submission" date="2020-03" db="EMBL/GenBank/DDBJ databases">
        <title>Transcriptomic Profiling of the Digestive Tract of the Rat Flea, Xenopsylla cheopis, Following Blood Feeding and Infection with Yersinia pestis.</title>
        <authorList>
            <person name="Bland D.M."/>
            <person name="Martens C.A."/>
            <person name="Virtaneva K."/>
            <person name="Kanakabandi K."/>
            <person name="Long D."/>
            <person name="Rosenke R."/>
            <person name="Saturday G.A."/>
            <person name="Hoyt F.H."/>
            <person name="Bruno D.P."/>
            <person name="Ribeiro J.M.C."/>
            <person name="Hinnebusch J."/>
        </authorList>
    </citation>
    <scope>NUCLEOTIDE SEQUENCE</scope>
</reference>
<dbReference type="InterPro" id="IPR047173">
    <property type="entry name" value="STRAD_A/B-like"/>
</dbReference>
<accession>A0A6M2DT50</accession>
<keyword evidence="3" id="KW-0418">Kinase</keyword>
<dbReference type="GO" id="GO:0006611">
    <property type="term" value="P:protein export from nucleus"/>
    <property type="evidence" value="ECO:0007669"/>
    <property type="project" value="TreeGrafter"/>
</dbReference>
<feature type="domain" description="Protein kinase" evidence="2">
    <location>
        <begin position="11"/>
        <end position="290"/>
    </location>
</feature>
<keyword evidence="3" id="KW-0808">Transferase</keyword>
<dbReference type="Gene3D" id="1.10.510.10">
    <property type="entry name" value="Transferase(Phosphotransferase) domain 1"/>
    <property type="match status" value="1"/>
</dbReference>